<dbReference type="PROSITE" id="PS00463">
    <property type="entry name" value="ZN2_CY6_FUNGAL_1"/>
    <property type="match status" value="1"/>
</dbReference>
<feature type="compositionally biased region" description="Basic residues" evidence="3">
    <location>
        <begin position="66"/>
        <end position="75"/>
    </location>
</feature>
<dbReference type="GO" id="GO:0000981">
    <property type="term" value="F:DNA-binding transcription factor activity, RNA polymerase II-specific"/>
    <property type="evidence" value="ECO:0007669"/>
    <property type="project" value="InterPro"/>
</dbReference>
<evidence type="ECO:0000313" key="5">
    <source>
        <dbReference type="EMBL" id="PHH65334.1"/>
    </source>
</evidence>
<dbReference type="CDD" id="cd00067">
    <property type="entry name" value="GAL4"/>
    <property type="match status" value="1"/>
</dbReference>
<sequence length="711" mass="80580">MGEYYHHFLTSMSEADSFSSQFCDDEDARRRFQQSAALSHSAAHARCANVDHVGVLGESASIHVARPLHKGRRRTTASGSGAGSDQVKHRRTRSGCFMCRSRRVKCDETRPICDRCRKGNRDCVYPDPAPSKASSSQQKSNRVSEAAPHASSRSSSDDDDDDEQEQEHRLETIADEDRDGDSIVFSRANSAYTGSREAGSSRLPVLSAPRLTAKRSSESLSREGTRSNSSPAASTAGSISTVAQTHELALALEERANWSHLSLDLQHYLEYFVQNITNHHYSLGNDGDGFFSSILPTMAVKCEPLLYAVVGFAAYHCTIRDPDGQLPTFLRYYNKSVTLLLGTLQRKETQNVLTLVTILQLAAIEEYLGDWVNLMGHQKAAFEIITKIFAPETIMETAVGRTCLNWYSRYDNYVAIMGGFPTELPREWFNRMAEYNAAQVAAYPDDMRWKIDDRCSRLRVISYDMSMLYARGSRGQISPGDFNREHKRVKHKLLEWKNTWHPALTDAKYLITDHPYRQPPDPNDIVNPYEPGILFRPPLFTTTLITAEWHSIFIMHLTQSANTSPQQLYAQLCEHAYIACQYFESVEFWPLRPKGSLIPLQPCISIAALFLPKDDRHNMWIRRKFALLDELGYIHPTARRIKMAELFGDRSCAHWWLPNGEGLTPVLQSVRAFADERNAAAVNAQQENLREVRHLFAKLELDHKTDKHEAQ</sequence>
<dbReference type="AlphaFoldDB" id="A0A2C5YEC5"/>
<dbReference type="Pfam" id="PF00172">
    <property type="entry name" value="Zn_clus"/>
    <property type="match status" value="1"/>
</dbReference>
<dbReference type="SMART" id="SM00066">
    <property type="entry name" value="GAL4"/>
    <property type="match status" value="1"/>
</dbReference>
<comment type="subcellular location">
    <subcellularLocation>
        <location evidence="1">Nucleus</location>
    </subcellularLocation>
</comment>
<dbReference type="EMBL" id="NJET01000019">
    <property type="protein sequence ID" value="PHH65334.1"/>
    <property type="molecule type" value="Genomic_DNA"/>
</dbReference>
<gene>
    <name evidence="5" type="ORF">CDD81_2746</name>
</gene>
<dbReference type="Proteomes" id="UP000226192">
    <property type="component" value="Unassembled WGS sequence"/>
</dbReference>
<protein>
    <recommendedName>
        <fullName evidence="4">Zn(2)-C6 fungal-type domain-containing protein</fullName>
    </recommendedName>
</protein>
<feature type="compositionally biased region" description="Basic and acidic residues" evidence="3">
    <location>
        <begin position="215"/>
        <end position="225"/>
    </location>
</feature>
<dbReference type="InterPro" id="IPR001138">
    <property type="entry name" value="Zn2Cys6_DnaBD"/>
</dbReference>
<feature type="region of interest" description="Disordered" evidence="3">
    <location>
        <begin position="65"/>
        <end position="87"/>
    </location>
</feature>
<dbReference type="GO" id="GO:0008270">
    <property type="term" value="F:zinc ion binding"/>
    <property type="evidence" value="ECO:0007669"/>
    <property type="project" value="InterPro"/>
</dbReference>
<dbReference type="GO" id="GO:0005634">
    <property type="term" value="C:nucleus"/>
    <property type="evidence" value="ECO:0007669"/>
    <property type="project" value="UniProtKB-SubCell"/>
</dbReference>
<dbReference type="PANTHER" id="PTHR37534:SF10">
    <property type="entry name" value="ZN(II)2CYS6 TRANSCRIPTION FACTOR (EUROFUNG)"/>
    <property type="match status" value="1"/>
</dbReference>
<evidence type="ECO:0000256" key="1">
    <source>
        <dbReference type="ARBA" id="ARBA00004123"/>
    </source>
</evidence>
<dbReference type="PANTHER" id="PTHR37534">
    <property type="entry name" value="TRANSCRIPTIONAL ACTIVATOR PROTEIN UGA3"/>
    <property type="match status" value="1"/>
</dbReference>
<evidence type="ECO:0000313" key="6">
    <source>
        <dbReference type="Proteomes" id="UP000226192"/>
    </source>
</evidence>
<feature type="region of interest" description="Disordered" evidence="3">
    <location>
        <begin position="127"/>
        <end position="239"/>
    </location>
</feature>
<proteinExistence type="predicted"/>
<accession>A0A2C5YEC5</accession>
<comment type="caution">
    <text evidence="5">The sequence shown here is derived from an EMBL/GenBank/DDBJ whole genome shotgun (WGS) entry which is preliminary data.</text>
</comment>
<evidence type="ECO:0000259" key="4">
    <source>
        <dbReference type="PROSITE" id="PS50048"/>
    </source>
</evidence>
<dbReference type="STRING" id="1399860.A0A2C5YEC5"/>
<keyword evidence="6" id="KW-1185">Reference proteome</keyword>
<dbReference type="GO" id="GO:0000976">
    <property type="term" value="F:transcription cis-regulatory region binding"/>
    <property type="evidence" value="ECO:0007669"/>
    <property type="project" value="TreeGrafter"/>
</dbReference>
<dbReference type="InterPro" id="IPR021858">
    <property type="entry name" value="Fun_TF"/>
</dbReference>
<dbReference type="Gene3D" id="4.10.240.10">
    <property type="entry name" value="Zn(2)-C6 fungal-type DNA-binding domain"/>
    <property type="match status" value="1"/>
</dbReference>
<feature type="compositionally biased region" description="Polar residues" evidence="3">
    <location>
        <begin position="226"/>
        <end position="239"/>
    </location>
</feature>
<evidence type="ECO:0000256" key="3">
    <source>
        <dbReference type="SAM" id="MobiDB-lite"/>
    </source>
</evidence>
<dbReference type="Pfam" id="PF11951">
    <property type="entry name" value="Fungal_trans_2"/>
    <property type="match status" value="1"/>
</dbReference>
<dbReference type="PROSITE" id="PS50048">
    <property type="entry name" value="ZN2_CY6_FUNGAL_2"/>
    <property type="match status" value="1"/>
</dbReference>
<keyword evidence="2" id="KW-0539">Nucleus</keyword>
<dbReference type="GO" id="GO:0045944">
    <property type="term" value="P:positive regulation of transcription by RNA polymerase II"/>
    <property type="evidence" value="ECO:0007669"/>
    <property type="project" value="TreeGrafter"/>
</dbReference>
<feature type="compositionally biased region" description="Low complexity" evidence="3">
    <location>
        <begin position="130"/>
        <end position="140"/>
    </location>
</feature>
<organism evidence="5 6">
    <name type="scientific">Ophiocordyceps australis</name>
    <dbReference type="NCBI Taxonomy" id="1399860"/>
    <lineage>
        <taxon>Eukaryota</taxon>
        <taxon>Fungi</taxon>
        <taxon>Dikarya</taxon>
        <taxon>Ascomycota</taxon>
        <taxon>Pezizomycotina</taxon>
        <taxon>Sordariomycetes</taxon>
        <taxon>Hypocreomycetidae</taxon>
        <taxon>Hypocreales</taxon>
        <taxon>Ophiocordycipitaceae</taxon>
        <taxon>Ophiocordyceps</taxon>
    </lineage>
</organism>
<reference evidence="5 6" key="1">
    <citation type="submission" date="2017-06" db="EMBL/GenBank/DDBJ databases">
        <title>Ant-infecting Ophiocordyceps genomes reveal a high diversity of potential behavioral manipulation genes and a possible major role for enterotoxins.</title>
        <authorList>
            <person name="De Bekker C."/>
            <person name="Evans H.C."/>
            <person name="Brachmann A."/>
            <person name="Hughes D.P."/>
        </authorList>
    </citation>
    <scope>NUCLEOTIDE SEQUENCE [LARGE SCALE GENOMIC DNA]</scope>
    <source>
        <strain evidence="5 6">Map64</strain>
    </source>
</reference>
<dbReference type="SUPFAM" id="SSF57701">
    <property type="entry name" value="Zn2/Cys6 DNA-binding domain"/>
    <property type="match status" value="1"/>
</dbReference>
<dbReference type="InterPro" id="IPR036864">
    <property type="entry name" value="Zn2-C6_fun-type_DNA-bd_sf"/>
</dbReference>
<name>A0A2C5YEC5_9HYPO</name>
<evidence type="ECO:0000256" key="2">
    <source>
        <dbReference type="ARBA" id="ARBA00023242"/>
    </source>
</evidence>
<feature type="domain" description="Zn(2)-C6 fungal-type" evidence="4">
    <location>
        <begin position="95"/>
        <end position="125"/>
    </location>
</feature>
<dbReference type="OrthoDB" id="5278208at2759"/>